<reference evidence="2 3" key="1">
    <citation type="journal article" date="2009" name="Appl. Environ. Microbiol.">
        <title>Genomic analysis of 'Elusimicrobium minutum,' the first cultivated representative of the phylum 'Elusimicrobia' (formerly termite group 1).</title>
        <authorList>
            <person name="Herlemann D.P.R."/>
            <person name="Geissinger O."/>
            <person name="Ikeda-Ohtsubo W."/>
            <person name="Kunin V."/>
            <person name="Sun H."/>
            <person name="Lapidus A."/>
            <person name="Hugenholtz P."/>
            <person name="Brune A."/>
        </authorList>
    </citation>
    <scope>NUCLEOTIDE SEQUENCE [LARGE SCALE GENOMIC DNA]</scope>
    <source>
        <strain evidence="2 3">Pei191</strain>
    </source>
</reference>
<dbReference type="RefSeq" id="WP_012415537.1">
    <property type="nucleotide sequence ID" value="NC_010644.1"/>
</dbReference>
<dbReference type="SUPFAM" id="SSF48371">
    <property type="entry name" value="ARM repeat"/>
    <property type="match status" value="1"/>
</dbReference>
<dbReference type="InterPro" id="IPR016024">
    <property type="entry name" value="ARM-type_fold"/>
</dbReference>
<keyword evidence="1" id="KW-0732">Signal</keyword>
<dbReference type="HOGENOM" id="CLU_810719_0_0_0"/>
<dbReference type="Pfam" id="PF13646">
    <property type="entry name" value="HEAT_2"/>
    <property type="match status" value="1"/>
</dbReference>
<organism evidence="2 3">
    <name type="scientific">Elusimicrobium minutum (strain Pei191)</name>
    <dbReference type="NCBI Taxonomy" id="445932"/>
    <lineage>
        <taxon>Bacteria</taxon>
        <taxon>Pseudomonadati</taxon>
        <taxon>Elusimicrobiota</taxon>
        <taxon>Elusimicrobia</taxon>
        <taxon>Elusimicrobiales</taxon>
        <taxon>Elusimicrobiaceae</taxon>
        <taxon>Elusimicrobium</taxon>
    </lineage>
</organism>
<accession>B2KEH6</accession>
<feature type="chain" id="PRO_5002779918" description="HEAT repeat domain-containing protein" evidence="1">
    <location>
        <begin position="20"/>
        <end position="342"/>
    </location>
</feature>
<evidence type="ECO:0008006" key="4">
    <source>
        <dbReference type="Google" id="ProtNLM"/>
    </source>
</evidence>
<protein>
    <recommendedName>
        <fullName evidence="4">HEAT repeat domain-containing protein</fullName>
    </recommendedName>
</protein>
<dbReference type="EMBL" id="CP001055">
    <property type="protein sequence ID" value="ACC98922.1"/>
    <property type="molecule type" value="Genomic_DNA"/>
</dbReference>
<evidence type="ECO:0000313" key="3">
    <source>
        <dbReference type="Proteomes" id="UP000001029"/>
    </source>
</evidence>
<dbReference type="Gene3D" id="1.25.10.10">
    <property type="entry name" value="Leucine-rich Repeat Variant"/>
    <property type="match status" value="1"/>
</dbReference>
<gene>
    <name evidence="2" type="ordered locus">Emin_1372</name>
</gene>
<proteinExistence type="predicted"/>
<evidence type="ECO:0000313" key="2">
    <source>
        <dbReference type="EMBL" id="ACC98922.1"/>
    </source>
</evidence>
<feature type="signal peptide" evidence="1">
    <location>
        <begin position="1"/>
        <end position="19"/>
    </location>
</feature>
<sequence>MKKIFLFIFICLFAAGLSAQDKETLKPIMARNLTTEQDFYNAITIFSRTHDQNLMFASAAALIDSVPPAKFENNILSVILSPTADSIKVFFGAVILSSMDSGNKDLIDIVSSGLSSQDSIVKGYAAASLALLGGLDKKNADLIIGLYSFDKVFALKALNALTGYKEKELVKLVKKAAKSKDSSVRKGAAQMLGTFTGEDSTKALFAMLKTESDSDIISDIAFSLSRRPDLAAPGIKKCLSTDSSKKIALGCSLTLGFMEADGIDIIREGLKSSDENTRINSLRAVSVKAKALSEYKGKIADMDLEKQNLKSLIPLIAAMKNDPSKKVSEIAEQTGRAFINLL</sequence>
<dbReference type="InterPro" id="IPR011989">
    <property type="entry name" value="ARM-like"/>
</dbReference>
<dbReference type="AlphaFoldDB" id="B2KEH6"/>
<keyword evidence="3" id="KW-1185">Reference proteome</keyword>
<name>B2KEH6_ELUMP</name>
<dbReference type="Proteomes" id="UP000001029">
    <property type="component" value="Chromosome"/>
</dbReference>
<dbReference type="KEGG" id="emi:Emin_1372"/>
<evidence type="ECO:0000256" key="1">
    <source>
        <dbReference type="SAM" id="SignalP"/>
    </source>
</evidence>